<proteinExistence type="predicted"/>
<protein>
    <recommendedName>
        <fullName evidence="4">DDE Tnp4 domain-containing protein</fullName>
    </recommendedName>
</protein>
<comment type="cofactor">
    <cofactor evidence="1">
        <name>a divalent metal cation</name>
        <dbReference type="ChEBI" id="CHEBI:60240"/>
    </cofactor>
</comment>
<evidence type="ECO:0000259" key="4">
    <source>
        <dbReference type="Pfam" id="PF13359"/>
    </source>
</evidence>
<dbReference type="InterPro" id="IPR027806">
    <property type="entry name" value="HARBI1_dom"/>
</dbReference>
<feature type="domain" description="DDE Tnp4" evidence="4">
    <location>
        <begin position="29"/>
        <end position="95"/>
    </location>
</feature>
<evidence type="ECO:0000256" key="1">
    <source>
        <dbReference type="ARBA" id="ARBA00001968"/>
    </source>
</evidence>
<dbReference type="AlphaFoldDB" id="A0A4C1YUW1"/>
<name>A0A4C1YUW1_EUMVA</name>
<evidence type="ECO:0000313" key="6">
    <source>
        <dbReference type="Proteomes" id="UP000299102"/>
    </source>
</evidence>
<feature type="non-terminal residue" evidence="5">
    <location>
        <position position="232"/>
    </location>
</feature>
<feature type="region of interest" description="Disordered" evidence="3">
    <location>
        <begin position="102"/>
        <end position="232"/>
    </location>
</feature>
<dbReference type="Proteomes" id="UP000299102">
    <property type="component" value="Unassembled WGS sequence"/>
</dbReference>
<reference evidence="5 6" key="1">
    <citation type="journal article" date="2019" name="Commun. Biol.">
        <title>The bagworm genome reveals a unique fibroin gene that provides high tensile strength.</title>
        <authorList>
            <person name="Kono N."/>
            <person name="Nakamura H."/>
            <person name="Ohtoshi R."/>
            <person name="Tomita M."/>
            <person name="Numata K."/>
            <person name="Arakawa K."/>
        </authorList>
    </citation>
    <scope>NUCLEOTIDE SEQUENCE [LARGE SCALE GENOMIC DNA]</scope>
</reference>
<organism evidence="5 6">
    <name type="scientific">Eumeta variegata</name>
    <name type="common">Bagworm moth</name>
    <name type="synonym">Eumeta japonica</name>
    <dbReference type="NCBI Taxonomy" id="151549"/>
    <lineage>
        <taxon>Eukaryota</taxon>
        <taxon>Metazoa</taxon>
        <taxon>Ecdysozoa</taxon>
        <taxon>Arthropoda</taxon>
        <taxon>Hexapoda</taxon>
        <taxon>Insecta</taxon>
        <taxon>Pterygota</taxon>
        <taxon>Neoptera</taxon>
        <taxon>Endopterygota</taxon>
        <taxon>Lepidoptera</taxon>
        <taxon>Glossata</taxon>
        <taxon>Ditrysia</taxon>
        <taxon>Tineoidea</taxon>
        <taxon>Psychidae</taxon>
        <taxon>Oiketicinae</taxon>
        <taxon>Eumeta</taxon>
    </lineage>
</organism>
<keyword evidence="2" id="KW-0479">Metal-binding</keyword>
<feature type="compositionally biased region" description="Polar residues" evidence="3">
    <location>
        <begin position="191"/>
        <end position="217"/>
    </location>
</feature>
<dbReference type="Pfam" id="PF13359">
    <property type="entry name" value="DDE_Tnp_4"/>
    <property type="match status" value="1"/>
</dbReference>
<keyword evidence="6" id="KW-1185">Reference proteome</keyword>
<evidence type="ECO:0000313" key="5">
    <source>
        <dbReference type="EMBL" id="GBP78177.1"/>
    </source>
</evidence>
<dbReference type="STRING" id="151549.A0A4C1YUW1"/>
<accession>A0A4C1YUW1</accession>
<dbReference type="GO" id="GO:0046872">
    <property type="term" value="F:metal ion binding"/>
    <property type="evidence" value="ECO:0007669"/>
    <property type="project" value="UniProtKB-KW"/>
</dbReference>
<comment type="caution">
    <text evidence="5">The sequence shown here is derived from an EMBL/GenBank/DDBJ whole genome shotgun (WGS) entry which is preliminary data.</text>
</comment>
<evidence type="ECO:0000256" key="3">
    <source>
        <dbReference type="SAM" id="MobiDB-lite"/>
    </source>
</evidence>
<sequence length="232" mass="25773">MPQPSEDHLKNVSLDFEEMWNFPNCIGSLDGKHCRVKRPRKSGSAYYNYKHYFSIVLQAVADAKKRFITIEVGGRGKQSDGGTFSASFLNRLLERATSSNWLNSPDVASESRAPPLVQREHTQTSHPFDIAASAPRGETITNQCEIEGPAESTTPPHCDREARRDTNTLKAPEEDDEIKPEESGIIVASPCQVQNPTGSLEQSSCNGNLIQETNALQGSEDEKKEKKKKKQK</sequence>
<feature type="compositionally biased region" description="Basic and acidic residues" evidence="3">
    <location>
        <begin position="157"/>
        <end position="167"/>
    </location>
</feature>
<dbReference type="EMBL" id="BGZK01001360">
    <property type="protein sequence ID" value="GBP78177.1"/>
    <property type="molecule type" value="Genomic_DNA"/>
</dbReference>
<gene>
    <name evidence="5" type="ORF">EVAR_50120_1</name>
</gene>
<dbReference type="OrthoDB" id="2668416at2759"/>
<evidence type="ECO:0000256" key="2">
    <source>
        <dbReference type="ARBA" id="ARBA00022723"/>
    </source>
</evidence>